<evidence type="ECO:0000256" key="1">
    <source>
        <dbReference type="SAM" id="MobiDB-lite"/>
    </source>
</evidence>
<comment type="caution">
    <text evidence="3">The sequence shown here is derived from an EMBL/GenBank/DDBJ whole genome shotgun (WGS) entry which is preliminary data.</text>
</comment>
<keyword evidence="2" id="KW-1133">Transmembrane helix</keyword>
<dbReference type="EMBL" id="AGBA01000005">
    <property type="protein sequence ID" value="EGY78694.1"/>
    <property type="molecule type" value="Genomic_DNA"/>
</dbReference>
<keyword evidence="2" id="KW-0472">Membrane</keyword>
<gene>
    <name evidence="3" type="ORF">HMPREF9153_0263</name>
</gene>
<accession>G4CUQ6</accession>
<dbReference type="AlphaFoldDB" id="G4CUQ6"/>
<dbReference type="Proteomes" id="UP000005332">
    <property type="component" value="Unassembled WGS sequence"/>
</dbReference>
<organism evidence="3 4">
    <name type="scientific">Cutibacterium avidum ATCC 25577</name>
    <dbReference type="NCBI Taxonomy" id="997355"/>
    <lineage>
        <taxon>Bacteria</taxon>
        <taxon>Bacillati</taxon>
        <taxon>Actinomycetota</taxon>
        <taxon>Actinomycetes</taxon>
        <taxon>Propionibacteriales</taxon>
        <taxon>Propionibacteriaceae</taxon>
        <taxon>Cutibacterium</taxon>
    </lineage>
</organism>
<feature type="region of interest" description="Disordered" evidence="1">
    <location>
        <begin position="258"/>
        <end position="282"/>
    </location>
</feature>
<dbReference type="HOGENOM" id="CLU_076078_0_0_11"/>
<sequence>MHSATAMRRSRSAVHVLICLLLIVVGAVGSSLVQTGGGHISVQGLMIPGKDGAVASADLFRPDTATAERKAPLIIVTPGFQRTPDSPGHDVLGDIGSMMCFRRVHTNSCASAISRTVIALATVMACWIPAPAAFGQPTPSASAPTTAADCTAHNGVWVVVDMPDEPLTAGCAQRPSDGMDALHQIGVDVRQPPSQPGLVCELQGRPEDACSHGGYDKSTRQFWSYWHATSPSDRWTFSSKGAAQYHPVAGSVEGWRWGTGKGVPPRQITTARKPPAMPPERGHGSGPLTTIGVIVAVIALGAGVWWARRRQPRQDTE</sequence>
<keyword evidence="4" id="KW-1185">Reference proteome</keyword>
<reference evidence="3 4" key="1">
    <citation type="submission" date="2011-06" db="EMBL/GenBank/DDBJ databases">
        <authorList>
            <person name="Muzny D."/>
            <person name="Qin X."/>
            <person name="Deng J."/>
            <person name="Jiang H."/>
            <person name="Liu Y."/>
            <person name="Qu J."/>
            <person name="Song X.-Z."/>
            <person name="Zhang L."/>
            <person name="Thornton R."/>
            <person name="Coyle M."/>
            <person name="Francisco L."/>
            <person name="Jackson L."/>
            <person name="Javaid M."/>
            <person name="Korchina V."/>
            <person name="Kovar C."/>
            <person name="Mata R."/>
            <person name="Mathew T."/>
            <person name="Ngo R."/>
            <person name="Nguyen L."/>
            <person name="Nguyen N."/>
            <person name="Okwuonu G."/>
            <person name="Ongeri F."/>
            <person name="Pham C."/>
            <person name="Simmons D."/>
            <person name="Wilczek-Boney K."/>
            <person name="Hale W."/>
            <person name="Jakkamsetti A."/>
            <person name="Pham P."/>
            <person name="Ruth R."/>
            <person name="San Lucas F."/>
            <person name="Warren J."/>
            <person name="Zhang J."/>
            <person name="Zhao Z."/>
            <person name="Zhou C."/>
            <person name="Zhu D."/>
            <person name="Lee S."/>
            <person name="Bess C."/>
            <person name="Blankenburg K."/>
            <person name="Forbes L."/>
            <person name="Fu Q."/>
            <person name="Gubbala S."/>
            <person name="Hirani K."/>
            <person name="Jayaseelan J.C."/>
            <person name="Lara F."/>
            <person name="Munidasa M."/>
            <person name="Palculict T."/>
            <person name="Patil S."/>
            <person name="Pu L.-L."/>
            <person name="Saada N."/>
            <person name="Tang L."/>
            <person name="Weissenberger G."/>
            <person name="Zhu Y."/>
            <person name="Hemphill L."/>
            <person name="Shang Y."/>
            <person name="Youmans B."/>
            <person name="Ayvaz T."/>
            <person name="Ross M."/>
            <person name="Santibanez J."/>
            <person name="Aqrawi P."/>
            <person name="Gross S."/>
            <person name="Joshi V."/>
            <person name="Fowler G."/>
            <person name="Nazareth L."/>
            <person name="Reid J."/>
            <person name="Worley K."/>
            <person name="Petrosino J."/>
            <person name="Highlander S."/>
            <person name="Gibbs R."/>
        </authorList>
    </citation>
    <scope>NUCLEOTIDE SEQUENCE [LARGE SCALE GENOMIC DNA]</scope>
    <source>
        <strain evidence="3 4">ATCC 25577</strain>
    </source>
</reference>
<proteinExistence type="predicted"/>
<protein>
    <submittedName>
        <fullName evidence="3">Uncharacterized protein</fullName>
    </submittedName>
</protein>
<evidence type="ECO:0000256" key="2">
    <source>
        <dbReference type="SAM" id="Phobius"/>
    </source>
</evidence>
<evidence type="ECO:0000313" key="4">
    <source>
        <dbReference type="Proteomes" id="UP000005332"/>
    </source>
</evidence>
<dbReference type="PATRIC" id="fig|997355.3.peg.258"/>
<name>G4CUQ6_9ACTN</name>
<evidence type="ECO:0000313" key="3">
    <source>
        <dbReference type="EMBL" id="EGY78694.1"/>
    </source>
</evidence>
<keyword evidence="2" id="KW-0812">Transmembrane</keyword>
<feature type="transmembrane region" description="Helical" evidence="2">
    <location>
        <begin position="288"/>
        <end position="307"/>
    </location>
</feature>